<organism evidence="1 2">
    <name type="scientific">Suillus plorans</name>
    <dbReference type="NCBI Taxonomy" id="116603"/>
    <lineage>
        <taxon>Eukaryota</taxon>
        <taxon>Fungi</taxon>
        <taxon>Dikarya</taxon>
        <taxon>Basidiomycota</taxon>
        <taxon>Agaricomycotina</taxon>
        <taxon>Agaricomycetes</taxon>
        <taxon>Agaricomycetidae</taxon>
        <taxon>Boletales</taxon>
        <taxon>Suillineae</taxon>
        <taxon>Suillaceae</taxon>
        <taxon>Suillus</taxon>
    </lineage>
</organism>
<evidence type="ECO:0000313" key="2">
    <source>
        <dbReference type="Proteomes" id="UP000719766"/>
    </source>
</evidence>
<evidence type="ECO:0000313" key="1">
    <source>
        <dbReference type="EMBL" id="KAG1787845.1"/>
    </source>
</evidence>
<name>A0A9P7DD04_9AGAM</name>
<proteinExistence type="predicted"/>
<dbReference type="EMBL" id="JABBWE010000074">
    <property type="protein sequence ID" value="KAG1787845.1"/>
    <property type="molecule type" value="Genomic_DNA"/>
</dbReference>
<reference evidence="1" key="1">
    <citation type="journal article" date="2020" name="New Phytol.">
        <title>Comparative genomics reveals dynamic genome evolution in host specialist ectomycorrhizal fungi.</title>
        <authorList>
            <person name="Lofgren L.A."/>
            <person name="Nguyen N.H."/>
            <person name="Vilgalys R."/>
            <person name="Ruytinx J."/>
            <person name="Liao H.L."/>
            <person name="Branco S."/>
            <person name="Kuo A."/>
            <person name="LaButti K."/>
            <person name="Lipzen A."/>
            <person name="Andreopoulos W."/>
            <person name="Pangilinan J."/>
            <person name="Riley R."/>
            <person name="Hundley H."/>
            <person name="Na H."/>
            <person name="Barry K."/>
            <person name="Grigoriev I.V."/>
            <person name="Stajich J.E."/>
            <person name="Kennedy P.G."/>
        </authorList>
    </citation>
    <scope>NUCLEOTIDE SEQUENCE</scope>
    <source>
        <strain evidence="1">S12</strain>
    </source>
</reference>
<dbReference type="OrthoDB" id="2690550at2759"/>
<dbReference type="RefSeq" id="XP_041155151.1">
    <property type="nucleotide sequence ID" value="XM_041304030.1"/>
</dbReference>
<sequence>MNWIAAWHAVGREDEHPAHNPYSRGASGLQVTLCILGGDASHLPESAVSGPVDLSQSSSLAGAVLSSRRRSKSIVHDIFFASCRSGVRLGPLSSEACTLHGLDFKGSYSLLELRKSLLQHLLHGECVISDTRSKHRDYTACREVAAGFGTPSNLVEFILDELMSGDASVISGGDLWFIAQSICNDLECTRAQELHPRQKAISILKIFRSRSAYERVSQTFQSLFSKTEHMSKPSLEAIASWHGLCFVGTKDQLLDRIIDHVSRGKCTLYAADSRVACAHISDELGTEDVDGDDIRTHSSIDSLHSSPDTSQEVVNLQIRVLSSLRKTIACKPLIRLL</sequence>
<gene>
    <name evidence="1" type="ORF">HD556DRAFT_1407086</name>
</gene>
<dbReference type="GeneID" id="64597794"/>
<protein>
    <submittedName>
        <fullName evidence="1">Uncharacterized protein</fullName>
    </submittedName>
</protein>
<dbReference type="Proteomes" id="UP000719766">
    <property type="component" value="Unassembled WGS sequence"/>
</dbReference>
<accession>A0A9P7DD04</accession>
<comment type="caution">
    <text evidence="1">The sequence shown here is derived from an EMBL/GenBank/DDBJ whole genome shotgun (WGS) entry which is preliminary data.</text>
</comment>
<dbReference type="AlphaFoldDB" id="A0A9P7DD04"/>
<keyword evidence="2" id="KW-1185">Reference proteome</keyword>